<accession>A0A507DB24</accession>
<evidence type="ECO:0000256" key="5">
    <source>
        <dbReference type="ARBA" id="ARBA00022679"/>
    </source>
</evidence>
<reference evidence="13 14" key="1">
    <citation type="journal article" date="2019" name="Sci. Rep.">
        <title>Comparative genomics of chytrid fungi reveal insights into the obligate biotrophic and pathogenic lifestyle of Synchytrium endobioticum.</title>
        <authorList>
            <person name="van de Vossenberg B.T.L.H."/>
            <person name="Warris S."/>
            <person name="Nguyen H.D.T."/>
            <person name="van Gent-Pelzer M.P.E."/>
            <person name="Joly D.L."/>
            <person name="van de Geest H.C."/>
            <person name="Bonants P.J.M."/>
            <person name="Smith D.S."/>
            <person name="Levesque C.A."/>
            <person name="van der Lee T.A.J."/>
        </authorList>
    </citation>
    <scope>NUCLEOTIDE SEQUENCE [LARGE SCALE GENOMIC DNA]</scope>
    <source>
        <strain evidence="11 14">LEV6574</strain>
        <strain evidence="12 13">MB42</strain>
    </source>
</reference>
<protein>
    <recommendedName>
        <fullName evidence="3 9">Geranylgeranyl transferase type-2 subunit alpha</fullName>
        <ecNumber evidence="2 9">2.5.1.60</ecNumber>
    </recommendedName>
    <alternativeName>
        <fullName evidence="7 9">Geranylgeranyl transferase type II subunit alpha</fullName>
    </alternativeName>
</protein>
<dbReference type="GO" id="GO:0005968">
    <property type="term" value="C:Rab-protein geranylgeranyltransferase complex"/>
    <property type="evidence" value="ECO:0007669"/>
    <property type="project" value="TreeGrafter"/>
</dbReference>
<dbReference type="OrthoDB" id="1658at2759"/>
<comment type="similarity">
    <text evidence="1 9">Belongs to the protein prenyltransferase subunit alpha family.</text>
</comment>
<dbReference type="GO" id="GO:0004663">
    <property type="term" value="F:Rab geranylgeranyltransferase activity"/>
    <property type="evidence" value="ECO:0007669"/>
    <property type="project" value="UniProtKB-UniRule"/>
</dbReference>
<feature type="compositionally biased region" description="Polar residues" evidence="10">
    <location>
        <begin position="378"/>
        <end position="394"/>
    </location>
</feature>
<feature type="region of interest" description="Disordered" evidence="10">
    <location>
        <begin position="373"/>
        <end position="394"/>
    </location>
</feature>
<keyword evidence="5 9" id="KW-0808">Transferase</keyword>
<keyword evidence="4 9" id="KW-0637">Prenyltransferase</keyword>
<feature type="region of interest" description="Disordered" evidence="10">
    <location>
        <begin position="1"/>
        <end position="20"/>
    </location>
</feature>
<comment type="caution">
    <text evidence="11">The sequence shown here is derived from an EMBL/GenBank/DDBJ whole genome shotgun (WGS) entry which is preliminary data.</text>
</comment>
<dbReference type="InterPro" id="IPR032675">
    <property type="entry name" value="LRR_dom_sf"/>
</dbReference>
<comment type="function">
    <text evidence="9">Catalyzes the transfer of a geranyl-geranyl moiety from geranyl-geranyl pyrophosphate to cysteines occuring in specific C-terminal amino acid sequences.</text>
</comment>
<comment type="catalytic activity">
    <reaction evidence="8 9">
        <text>geranylgeranyl diphosphate + L-cysteinyl-[protein] = S-geranylgeranyl-L-cysteinyl-[protein] + diphosphate</text>
        <dbReference type="Rhea" id="RHEA:21240"/>
        <dbReference type="Rhea" id="RHEA-COMP:10131"/>
        <dbReference type="Rhea" id="RHEA-COMP:11537"/>
        <dbReference type="ChEBI" id="CHEBI:29950"/>
        <dbReference type="ChEBI" id="CHEBI:33019"/>
        <dbReference type="ChEBI" id="CHEBI:57533"/>
        <dbReference type="ChEBI" id="CHEBI:86021"/>
        <dbReference type="EC" id="2.5.1.60"/>
    </reaction>
</comment>
<evidence type="ECO:0000256" key="3">
    <source>
        <dbReference type="ARBA" id="ARBA00014772"/>
    </source>
</evidence>
<dbReference type="VEuPathDB" id="FungiDB:SeMB42_g00848"/>
<evidence type="ECO:0000256" key="2">
    <source>
        <dbReference type="ARBA" id="ARBA00012656"/>
    </source>
</evidence>
<evidence type="ECO:0000313" key="11">
    <source>
        <dbReference type="EMBL" id="TPX48842.1"/>
    </source>
</evidence>
<dbReference type="FunFam" id="1.25.40.120:FF:000035">
    <property type="entry name" value="Geranylgeranyl transferase type-2 subunit alpha"/>
    <property type="match status" value="1"/>
</dbReference>
<evidence type="ECO:0000256" key="6">
    <source>
        <dbReference type="ARBA" id="ARBA00022737"/>
    </source>
</evidence>
<keyword evidence="13" id="KW-1185">Reference proteome</keyword>
<dbReference type="InterPro" id="IPR002088">
    <property type="entry name" value="Prenyl_trans_a"/>
</dbReference>
<dbReference type="PROSITE" id="PS51147">
    <property type="entry name" value="PFTA"/>
    <property type="match status" value="4"/>
</dbReference>
<dbReference type="EC" id="2.5.1.60" evidence="2 9"/>
<dbReference type="PANTHER" id="PTHR11129:SF2">
    <property type="entry name" value="GERANYLGERANYL TRANSFERASE TYPE-2 SUBUNIT ALPHA"/>
    <property type="match status" value="1"/>
</dbReference>
<dbReference type="GO" id="GO:0097354">
    <property type="term" value="P:prenylation"/>
    <property type="evidence" value="ECO:0007669"/>
    <property type="project" value="UniProtKB-UniRule"/>
</dbReference>
<keyword evidence="6" id="KW-0677">Repeat</keyword>
<organism evidence="11 14">
    <name type="scientific">Synchytrium endobioticum</name>
    <dbReference type="NCBI Taxonomy" id="286115"/>
    <lineage>
        <taxon>Eukaryota</taxon>
        <taxon>Fungi</taxon>
        <taxon>Fungi incertae sedis</taxon>
        <taxon>Chytridiomycota</taxon>
        <taxon>Chytridiomycota incertae sedis</taxon>
        <taxon>Chytridiomycetes</taxon>
        <taxon>Synchytriales</taxon>
        <taxon>Synchytriaceae</taxon>
        <taxon>Synchytrium</taxon>
    </lineage>
</organism>
<dbReference type="Gene3D" id="3.80.10.10">
    <property type="entry name" value="Ribonuclease Inhibitor"/>
    <property type="match status" value="1"/>
</dbReference>
<dbReference type="STRING" id="286115.A0A507DB24"/>
<evidence type="ECO:0000313" key="14">
    <source>
        <dbReference type="Proteomes" id="UP000320475"/>
    </source>
</evidence>
<gene>
    <name evidence="11" type="ORF">SeLEV6574_g01813</name>
    <name evidence="12" type="ORF">SeMB42_g00848</name>
</gene>
<dbReference type="PANTHER" id="PTHR11129">
    <property type="entry name" value="PROTEIN FARNESYLTRANSFERASE ALPHA SUBUNIT/RAB GERANYLGERANYL TRANSFERASE ALPHA SUBUNIT"/>
    <property type="match status" value="1"/>
</dbReference>
<dbReference type="Gene3D" id="1.25.40.120">
    <property type="entry name" value="Protein prenylyltransferase"/>
    <property type="match status" value="2"/>
</dbReference>
<evidence type="ECO:0000256" key="10">
    <source>
        <dbReference type="SAM" id="MobiDB-lite"/>
    </source>
</evidence>
<evidence type="ECO:0000313" key="12">
    <source>
        <dbReference type="EMBL" id="TPX53367.1"/>
    </source>
</evidence>
<dbReference type="AlphaFoldDB" id="A0A507DB24"/>
<dbReference type="Pfam" id="PF01239">
    <property type="entry name" value="PPTA"/>
    <property type="match status" value="5"/>
</dbReference>
<dbReference type="SUPFAM" id="SSF48439">
    <property type="entry name" value="Protein prenylyltransferase"/>
    <property type="match status" value="1"/>
</dbReference>
<dbReference type="SUPFAM" id="SSF52058">
    <property type="entry name" value="L domain-like"/>
    <property type="match status" value="1"/>
</dbReference>
<evidence type="ECO:0000256" key="1">
    <source>
        <dbReference type="ARBA" id="ARBA00006734"/>
    </source>
</evidence>
<proteinExistence type="inferred from homology"/>
<dbReference type="EMBL" id="QEAM01000044">
    <property type="protein sequence ID" value="TPX48842.1"/>
    <property type="molecule type" value="Genomic_DNA"/>
</dbReference>
<evidence type="ECO:0000256" key="7">
    <source>
        <dbReference type="ARBA" id="ARBA00031267"/>
    </source>
</evidence>
<sequence>MSEGFTHGVKKDSLPPTALSQDADKARLARDAAKISEFKSLQAQMTANRRDHVYTAETLELTTRILIMSCDHYTAWNYRREILSSFFATLTHDEKQAKCNCDLILTQELVRHSPKSYWLWNHRRWVLAVIPSPNWGRECDLLDAMLNLDTRNFHAWDYRRYVMEASRAIRSPLDEFNYTTKKIAQNFSNYSAWHYRTKVYPHAFGAESDRALQVLKDFETVHSAIWTEPSDQSAWLYQRWLLGKVPEPIAMSGFYLLRASQYEYHAVLVFNQPVKVLSSLAIKLVIDEKVNPIPPKLPYCCTLTIPLTQSVISPQLGQTMVDLQIEVGQLEGKEGIRLASSIRSFSKIPGTLQSQALSEVDDNLNKVELANATEAESETNGQVPTQIQLPDSSPLQPRSVWEREYMNLKELSDIEPTSDWCKLTMVYILEELDQRPDEAVALLNELMGLDPLRMHYFEDLRSKFIWRKLMANMSKNSAGEATVADNQAATHAAYPNQNLSIIPQPHLLAIHSIINLSQNILRSMSFVRAFAFVKVLGLDDNAIERIEGLGGLPVLDSLSLKRNRIRRREGLIGLGDAKRLYQLYLEGNEVCNSTELFAYVKGLVPSLHVLDYERV</sequence>
<dbReference type="EMBL" id="QEAN01000018">
    <property type="protein sequence ID" value="TPX53367.1"/>
    <property type="molecule type" value="Genomic_DNA"/>
</dbReference>
<dbReference type="Proteomes" id="UP000320475">
    <property type="component" value="Unassembled WGS sequence"/>
</dbReference>
<dbReference type="Proteomes" id="UP000317494">
    <property type="component" value="Unassembled WGS sequence"/>
</dbReference>
<evidence type="ECO:0000256" key="4">
    <source>
        <dbReference type="ARBA" id="ARBA00022602"/>
    </source>
</evidence>
<evidence type="ECO:0000256" key="8">
    <source>
        <dbReference type="ARBA" id="ARBA00047658"/>
    </source>
</evidence>
<evidence type="ECO:0000256" key="9">
    <source>
        <dbReference type="RuleBase" id="RU367120"/>
    </source>
</evidence>
<name>A0A507DB24_9FUNG</name>
<evidence type="ECO:0000313" key="13">
    <source>
        <dbReference type="Proteomes" id="UP000317494"/>
    </source>
</evidence>